<dbReference type="EMBL" id="VIWY01000006">
    <property type="protein sequence ID" value="TWG11310.1"/>
    <property type="molecule type" value="Genomic_DNA"/>
</dbReference>
<sequence>MSAGTRPARPVREIRALVEALPDPELPTITLGDLGVIVAVAEGPDGVPEVAVTPTYLGCPALSSIVASIEDTLAAAGHPDGRVRQVLSPPWTSDRITPAGRAKLAAQGIAPPGPVRREGPVVIPLAAVPCPYCGSRATRPHSPFGPSRCQSVLRCTACHELFPHLTAL</sequence>
<dbReference type="RefSeq" id="WP_372443304.1">
    <property type="nucleotide sequence ID" value="NZ_BOMX01000149.1"/>
</dbReference>
<comment type="caution">
    <text evidence="3">The sequence shown here is derived from an EMBL/GenBank/DDBJ whole genome shotgun (WGS) entry which is preliminary data.</text>
</comment>
<dbReference type="InterPro" id="IPR002744">
    <property type="entry name" value="MIP18-like"/>
</dbReference>
<dbReference type="Pfam" id="PF23451">
    <property type="entry name" value="Zn_ribbon_PaaD"/>
    <property type="match status" value="1"/>
</dbReference>
<feature type="domain" description="MIP18 family-like" evidence="1">
    <location>
        <begin position="13"/>
        <end position="75"/>
    </location>
</feature>
<evidence type="ECO:0000259" key="1">
    <source>
        <dbReference type="Pfam" id="PF01883"/>
    </source>
</evidence>
<keyword evidence="4" id="KW-1185">Reference proteome</keyword>
<feature type="domain" description="PaaD zinc beta ribbon" evidence="2">
    <location>
        <begin position="127"/>
        <end position="165"/>
    </location>
</feature>
<evidence type="ECO:0000259" key="2">
    <source>
        <dbReference type="Pfam" id="PF23451"/>
    </source>
</evidence>
<dbReference type="AlphaFoldDB" id="A0A561VI56"/>
<dbReference type="Pfam" id="PF01883">
    <property type="entry name" value="FeS_assembly_P"/>
    <property type="match status" value="1"/>
</dbReference>
<organism evidence="3 4">
    <name type="scientific">Actinoplanes teichomyceticus</name>
    <dbReference type="NCBI Taxonomy" id="1867"/>
    <lineage>
        <taxon>Bacteria</taxon>
        <taxon>Bacillati</taxon>
        <taxon>Actinomycetota</taxon>
        <taxon>Actinomycetes</taxon>
        <taxon>Micromonosporales</taxon>
        <taxon>Micromonosporaceae</taxon>
        <taxon>Actinoplanes</taxon>
    </lineage>
</organism>
<dbReference type="InterPro" id="IPR056572">
    <property type="entry name" value="Zn_ribbon_PaaD"/>
</dbReference>
<evidence type="ECO:0000313" key="4">
    <source>
        <dbReference type="Proteomes" id="UP000320239"/>
    </source>
</evidence>
<dbReference type="InterPro" id="IPR052339">
    <property type="entry name" value="Fe-S_Maturation_MIP18"/>
</dbReference>
<accession>A0A561VI56</accession>
<gene>
    <name evidence="3" type="ORF">FHX34_10640</name>
</gene>
<dbReference type="InterPro" id="IPR011883">
    <property type="entry name" value="PaaD-like"/>
</dbReference>
<evidence type="ECO:0000313" key="3">
    <source>
        <dbReference type="EMBL" id="TWG11310.1"/>
    </source>
</evidence>
<dbReference type="NCBIfam" id="TIGR02159">
    <property type="entry name" value="PA_CoA_Oxy4"/>
    <property type="match status" value="1"/>
</dbReference>
<dbReference type="Proteomes" id="UP000320239">
    <property type="component" value="Unassembled WGS sequence"/>
</dbReference>
<dbReference type="PANTHER" id="PTHR42831:SF3">
    <property type="entry name" value="1,2-PHENYLACETYL-COA EPOXIDASE, SUBUNIT D-RELATED"/>
    <property type="match status" value="1"/>
</dbReference>
<proteinExistence type="predicted"/>
<dbReference type="InterPro" id="IPR034904">
    <property type="entry name" value="FSCA_dom_sf"/>
</dbReference>
<dbReference type="PANTHER" id="PTHR42831">
    <property type="entry name" value="FE-S PROTEIN MATURATION AUXILIARY FACTOR YITW"/>
    <property type="match status" value="1"/>
</dbReference>
<reference evidence="3 4" key="1">
    <citation type="submission" date="2019-06" db="EMBL/GenBank/DDBJ databases">
        <title>Sequencing the genomes of 1000 actinobacteria strains.</title>
        <authorList>
            <person name="Klenk H.-P."/>
        </authorList>
    </citation>
    <scope>NUCLEOTIDE SEQUENCE [LARGE SCALE GENOMIC DNA]</scope>
    <source>
        <strain evidence="3 4">DSM 43866</strain>
    </source>
</reference>
<dbReference type="Gene3D" id="3.30.300.130">
    <property type="entry name" value="Fe-S cluster assembly (FSCA)"/>
    <property type="match status" value="1"/>
</dbReference>
<protein>
    <submittedName>
        <fullName evidence="3">Ring-1,2-phenylacetyl-CoA epoxidase subunit PaaD</fullName>
    </submittedName>
</protein>
<name>A0A561VI56_ACTTI</name>
<dbReference type="SUPFAM" id="SSF117916">
    <property type="entry name" value="Fe-S cluster assembly (FSCA) domain-like"/>
    <property type="match status" value="1"/>
</dbReference>